<feature type="transmembrane region" description="Helical" evidence="1">
    <location>
        <begin position="65"/>
        <end position="83"/>
    </location>
</feature>
<dbReference type="Pfam" id="PF01757">
    <property type="entry name" value="Acyl_transf_3"/>
    <property type="match status" value="1"/>
</dbReference>
<keyword evidence="4" id="KW-1185">Reference proteome</keyword>
<feature type="transmembrane region" description="Helical" evidence="1">
    <location>
        <begin position="104"/>
        <end position="129"/>
    </location>
</feature>
<evidence type="ECO:0000259" key="2">
    <source>
        <dbReference type="Pfam" id="PF01757"/>
    </source>
</evidence>
<proteinExistence type="predicted"/>
<keyword evidence="1" id="KW-0812">Transmembrane</keyword>
<evidence type="ECO:0000313" key="4">
    <source>
        <dbReference type="Proteomes" id="UP000655523"/>
    </source>
</evidence>
<dbReference type="PANTHER" id="PTHR37312">
    <property type="entry name" value="MEMBRANE-BOUND ACYLTRANSFERASE YKRP-RELATED"/>
    <property type="match status" value="1"/>
</dbReference>
<comment type="caution">
    <text evidence="3">The sequence shown here is derived from an EMBL/GenBank/DDBJ whole genome shotgun (WGS) entry which is preliminary data.</text>
</comment>
<feature type="transmembrane region" description="Helical" evidence="1">
    <location>
        <begin position="224"/>
        <end position="241"/>
    </location>
</feature>
<evidence type="ECO:0000313" key="3">
    <source>
        <dbReference type="EMBL" id="NPT59900.1"/>
    </source>
</evidence>
<dbReference type="InterPro" id="IPR052734">
    <property type="entry name" value="Nod_factor_acetyltransferase"/>
</dbReference>
<feature type="transmembrane region" description="Helical" evidence="1">
    <location>
        <begin position="253"/>
        <end position="271"/>
    </location>
</feature>
<dbReference type="InterPro" id="IPR002656">
    <property type="entry name" value="Acyl_transf_3_dom"/>
</dbReference>
<reference evidence="3 4" key="1">
    <citation type="submission" date="2019-11" db="EMBL/GenBank/DDBJ databases">
        <title>Metabolism of dissolved organic matter in forest soils.</title>
        <authorList>
            <person name="Cyle K.T."/>
            <person name="Wilhelm R.C."/>
            <person name="Martinez C.E."/>
        </authorList>
    </citation>
    <scope>NUCLEOTIDE SEQUENCE [LARGE SCALE GENOMIC DNA]</scope>
    <source>
        <strain evidence="3 4">5N</strain>
    </source>
</reference>
<keyword evidence="3" id="KW-0808">Transferase</keyword>
<feature type="transmembrane region" description="Helical" evidence="1">
    <location>
        <begin position="41"/>
        <end position="59"/>
    </location>
</feature>
<dbReference type="GO" id="GO:0016747">
    <property type="term" value="F:acyltransferase activity, transferring groups other than amino-acyl groups"/>
    <property type="evidence" value="ECO:0007669"/>
    <property type="project" value="InterPro"/>
</dbReference>
<dbReference type="Proteomes" id="UP000655523">
    <property type="component" value="Unassembled WGS sequence"/>
</dbReference>
<sequence>MTEKILGQDGWISFGHIFCCYPCYKIIGGVVIRHLTDRKQWVDILKGIGIICVVIGHTIPGYPKAFVYLFHMPLFFFLSGQLFRPGAHAGAYFQKGIRRLLVPYACFLLLFYIPTLVAYVSPITAYNALGLAGRFVFGGPLLFGIEGTFWFATCLFATQQACNILISRPQWKLLACLAALAIAAYANQSFAPHRHVPLALNVTLAAAPLFCIGFALRRFEPRNGCLYLCAAVSLCSMWAATRLPLSWDMKNTNYGIPILSVLVALAWFLLLSRLAKTLSRMPYISRILGSIGRVSLGIMFTHQIVQIALEDLFGISSPWPRCLIALMLSYALSQAFDRFDITRVLLLGGDRRRVPANAPLTDRPVTA</sequence>
<evidence type="ECO:0000256" key="1">
    <source>
        <dbReference type="SAM" id="Phobius"/>
    </source>
</evidence>
<keyword evidence="1" id="KW-1133">Transmembrane helix</keyword>
<dbReference type="PANTHER" id="PTHR37312:SF1">
    <property type="entry name" value="MEMBRANE-BOUND ACYLTRANSFERASE YKRP-RELATED"/>
    <property type="match status" value="1"/>
</dbReference>
<name>A0A972NYJ5_9BURK</name>
<organism evidence="3 4">
    <name type="scientific">Paraburkholderia elongata</name>
    <dbReference type="NCBI Taxonomy" id="2675747"/>
    <lineage>
        <taxon>Bacteria</taxon>
        <taxon>Pseudomonadati</taxon>
        <taxon>Pseudomonadota</taxon>
        <taxon>Betaproteobacteria</taxon>
        <taxon>Burkholderiales</taxon>
        <taxon>Burkholderiaceae</taxon>
        <taxon>Paraburkholderia</taxon>
    </lineage>
</organism>
<protein>
    <submittedName>
        <fullName evidence="3">Acyltransferase family protein</fullName>
    </submittedName>
</protein>
<keyword evidence="1" id="KW-0472">Membrane</keyword>
<feature type="transmembrane region" description="Helical" evidence="1">
    <location>
        <begin position="169"/>
        <end position="186"/>
    </location>
</feature>
<dbReference type="AlphaFoldDB" id="A0A972NYJ5"/>
<dbReference type="EMBL" id="WOEZ01000204">
    <property type="protein sequence ID" value="NPT59900.1"/>
    <property type="molecule type" value="Genomic_DNA"/>
</dbReference>
<accession>A0A972NYJ5</accession>
<keyword evidence="3" id="KW-0012">Acyltransferase</keyword>
<feature type="domain" description="Acyltransferase 3" evidence="2">
    <location>
        <begin position="40"/>
        <end position="336"/>
    </location>
</feature>
<feature type="transmembrane region" description="Helical" evidence="1">
    <location>
        <begin position="135"/>
        <end position="157"/>
    </location>
</feature>
<feature type="transmembrane region" description="Helical" evidence="1">
    <location>
        <begin position="198"/>
        <end position="217"/>
    </location>
</feature>
<gene>
    <name evidence="3" type="ORF">GNZ13_36455</name>
</gene>